<accession>A0A3R7PE73</accession>
<evidence type="ECO:0000256" key="6">
    <source>
        <dbReference type="SAM" id="MobiDB-lite"/>
    </source>
</evidence>
<dbReference type="InterPro" id="IPR026109">
    <property type="entry name" value="GKAP1"/>
</dbReference>
<feature type="region of interest" description="Disordered" evidence="6">
    <location>
        <begin position="1"/>
        <end position="122"/>
    </location>
</feature>
<comment type="subcellular location">
    <subcellularLocation>
        <location evidence="1">Golgi apparatus</location>
    </subcellularLocation>
</comment>
<evidence type="ECO:0000256" key="2">
    <source>
        <dbReference type="ARBA" id="ARBA00006662"/>
    </source>
</evidence>
<keyword evidence="4 5" id="KW-0175">Coiled coil</keyword>
<gene>
    <name evidence="7" type="ORF">C7M84_023391</name>
</gene>
<evidence type="ECO:0000256" key="4">
    <source>
        <dbReference type="ARBA" id="ARBA00023054"/>
    </source>
</evidence>
<dbReference type="Proteomes" id="UP000283509">
    <property type="component" value="Unassembled WGS sequence"/>
</dbReference>
<comment type="caution">
    <text evidence="7">The sequence shown here is derived from an EMBL/GenBank/DDBJ whole genome shotgun (WGS) entry which is preliminary data.</text>
</comment>
<keyword evidence="3" id="KW-0333">Golgi apparatus</keyword>
<name>A0A3R7PE73_PENVA</name>
<dbReference type="OrthoDB" id="5864420at2759"/>
<dbReference type="EMBL" id="QCYY01000686">
    <property type="protein sequence ID" value="ROT83435.1"/>
    <property type="molecule type" value="Genomic_DNA"/>
</dbReference>
<dbReference type="GO" id="GO:0007165">
    <property type="term" value="P:signal transduction"/>
    <property type="evidence" value="ECO:0007669"/>
    <property type="project" value="InterPro"/>
</dbReference>
<evidence type="ECO:0000256" key="5">
    <source>
        <dbReference type="SAM" id="Coils"/>
    </source>
</evidence>
<dbReference type="STRING" id="6689.A0A3R7PE73"/>
<feature type="compositionally biased region" description="Basic and acidic residues" evidence="6">
    <location>
        <begin position="137"/>
        <end position="155"/>
    </location>
</feature>
<feature type="compositionally biased region" description="Basic and acidic residues" evidence="6">
    <location>
        <begin position="78"/>
        <end position="122"/>
    </location>
</feature>
<dbReference type="PANTHER" id="PTHR14899:SF0">
    <property type="entry name" value="G KINASE-ANCHORING PROTEIN 1"/>
    <property type="match status" value="1"/>
</dbReference>
<keyword evidence="7" id="KW-0418">Kinase</keyword>
<sequence length="343" mass="39289">MSSRFGLLAVDVEPGERANKKKQDKAKPKTDEKNKKAVNKNNNKKKKNGIDESVLQLQAMAFGTGKTKAKKKSNKGGDTAKREGNKGDPVKKEASKVNGEDGLRVDEEWQRRDDEFVRDENERSLREALMLSKLDFEEKEKTSAQIKKERDEGKGGKVKKKKDKPVTMSLEQFNNLTVEQLARKNEPEVQEPPRNENEHKFFDDLEETTRKTMERETRKENYKATAGQFNHAMRVSEYEAEIEKRDFEIQALRLEVESLKNDLQMVKSRNKKLCEVICSAEMKAKAELVVELDKMTKVREELTQEVGSLSAQLEQERSKVNQLTLDVKKQGKKKQSSEPAGKS</sequence>
<dbReference type="GO" id="GO:0005794">
    <property type="term" value="C:Golgi apparatus"/>
    <property type="evidence" value="ECO:0007669"/>
    <property type="project" value="UniProtKB-SubCell"/>
</dbReference>
<feature type="compositionally biased region" description="Basic and acidic residues" evidence="6">
    <location>
        <begin position="181"/>
        <end position="221"/>
    </location>
</feature>
<feature type="coiled-coil region" evidence="5">
    <location>
        <begin position="235"/>
        <end position="319"/>
    </location>
</feature>
<dbReference type="PRINTS" id="PR02083">
    <property type="entry name" value="GKINASEAP1"/>
</dbReference>
<evidence type="ECO:0000256" key="1">
    <source>
        <dbReference type="ARBA" id="ARBA00004555"/>
    </source>
</evidence>
<keyword evidence="7" id="KW-0808">Transferase</keyword>
<proteinExistence type="inferred from homology"/>
<feature type="compositionally biased region" description="Basic residues" evidence="6">
    <location>
        <begin position="36"/>
        <end position="47"/>
    </location>
</feature>
<evidence type="ECO:0000313" key="8">
    <source>
        <dbReference type="Proteomes" id="UP000283509"/>
    </source>
</evidence>
<reference evidence="7 8" key="2">
    <citation type="submission" date="2019-01" db="EMBL/GenBank/DDBJ databases">
        <title>The decoding of complex shrimp genome reveals the adaptation for benthos swimmer, frequently molting mechanism and breeding impact on genome.</title>
        <authorList>
            <person name="Sun Y."/>
            <person name="Gao Y."/>
            <person name="Yu Y."/>
        </authorList>
    </citation>
    <scope>NUCLEOTIDE SEQUENCE [LARGE SCALE GENOMIC DNA]</scope>
    <source>
        <tissue evidence="7">Muscle</tissue>
    </source>
</reference>
<feature type="region of interest" description="Disordered" evidence="6">
    <location>
        <begin position="324"/>
        <end position="343"/>
    </location>
</feature>
<feature type="compositionally biased region" description="Basic and acidic residues" evidence="6">
    <location>
        <begin position="25"/>
        <end position="35"/>
    </location>
</feature>
<dbReference type="GO" id="GO:0016301">
    <property type="term" value="F:kinase activity"/>
    <property type="evidence" value="ECO:0007669"/>
    <property type="project" value="UniProtKB-KW"/>
</dbReference>
<evidence type="ECO:0000256" key="3">
    <source>
        <dbReference type="ARBA" id="ARBA00023034"/>
    </source>
</evidence>
<comment type="similarity">
    <text evidence="2">Belongs to the GKAP1 family.</text>
</comment>
<reference evidence="7 8" key="1">
    <citation type="submission" date="2018-04" db="EMBL/GenBank/DDBJ databases">
        <authorList>
            <person name="Zhang X."/>
            <person name="Yuan J."/>
            <person name="Li F."/>
            <person name="Xiang J."/>
        </authorList>
    </citation>
    <scope>NUCLEOTIDE SEQUENCE [LARGE SCALE GENOMIC DNA]</scope>
    <source>
        <tissue evidence="7">Muscle</tissue>
    </source>
</reference>
<organism evidence="7 8">
    <name type="scientific">Penaeus vannamei</name>
    <name type="common">Whiteleg shrimp</name>
    <name type="synonym">Litopenaeus vannamei</name>
    <dbReference type="NCBI Taxonomy" id="6689"/>
    <lineage>
        <taxon>Eukaryota</taxon>
        <taxon>Metazoa</taxon>
        <taxon>Ecdysozoa</taxon>
        <taxon>Arthropoda</taxon>
        <taxon>Crustacea</taxon>
        <taxon>Multicrustacea</taxon>
        <taxon>Malacostraca</taxon>
        <taxon>Eumalacostraca</taxon>
        <taxon>Eucarida</taxon>
        <taxon>Decapoda</taxon>
        <taxon>Dendrobranchiata</taxon>
        <taxon>Penaeoidea</taxon>
        <taxon>Penaeidae</taxon>
        <taxon>Penaeus</taxon>
    </lineage>
</organism>
<evidence type="ECO:0000313" key="7">
    <source>
        <dbReference type="EMBL" id="ROT83435.1"/>
    </source>
</evidence>
<keyword evidence="8" id="KW-1185">Reference proteome</keyword>
<protein>
    <submittedName>
        <fullName evidence="7">G kinase-anchoring protein 1</fullName>
    </submittedName>
</protein>
<dbReference type="AlphaFoldDB" id="A0A3R7PE73"/>
<feature type="compositionally biased region" description="Polar residues" evidence="6">
    <location>
        <begin position="169"/>
        <end position="178"/>
    </location>
</feature>
<dbReference type="PANTHER" id="PTHR14899">
    <property type="entry name" value="G KINASE ANCHORING PROTEIN 1"/>
    <property type="match status" value="1"/>
</dbReference>
<feature type="region of interest" description="Disordered" evidence="6">
    <location>
        <begin position="137"/>
        <end position="221"/>
    </location>
</feature>